<sequence>MFLPRGSTRKSPRADSEEGEQNNNGSFGLFPRRHCYLYYDGEAPSTVSLFDFSLKLAPSTIFVSNQRRRRAPIAPETTTLPSSSATARSDDKGAVTFVHCRAVLLPYLLFTAPGSSPLLLIATATAAPSPAGNVIIFLLSPVTRAPLPFFFFPSSCA</sequence>
<evidence type="ECO:0000313" key="2">
    <source>
        <dbReference type="EMBL" id="MED6168790.1"/>
    </source>
</evidence>
<organism evidence="2 3">
    <name type="scientific">Stylosanthes scabra</name>
    <dbReference type="NCBI Taxonomy" id="79078"/>
    <lineage>
        <taxon>Eukaryota</taxon>
        <taxon>Viridiplantae</taxon>
        <taxon>Streptophyta</taxon>
        <taxon>Embryophyta</taxon>
        <taxon>Tracheophyta</taxon>
        <taxon>Spermatophyta</taxon>
        <taxon>Magnoliopsida</taxon>
        <taxon>eudicotyledons</taxon>
        <taxon>Gunneridae</taxon>
        <taxon>Pentapetalae</taxon>
        <taxon>rosids</taxon>
        <taxon>fabids</taxon>
        <taxon>Fabales</taxon>
        <taxon>Fabaceae</taxon>
        <taxon>Papilionoideae</taxon>
        <taxon>50 kb inversion clade</taxon>
        <taxon>dalbergioids sensu lato</taxon>
        <taxon>Dalbergieae</taxon>
        <taxon>Pterocarpus clade</taxon>
        <taxon>Stylosanthes</taxon>
    </lineage>
</organism>
<evidence type="ECO:0000313" key="3">
    <source>
        <dbReference type="Proteomes" id="UP001341840"/>
    </source>
</evidence>
<gene>
    <name evidence="2" type="ORF">PIB30_014308</name>
</gene>
<name>A0ABU6V7Q5_9FABA</name>
<dbReference type="EMBL" id="JASCZI010151074">
    <property type="protein sequence ID" value="MED6168790.1"/>
    <property type="molecule type" value="Genomic_DNA"/>
</dbReference>
<evidence type="ECO:0000256" key="1">
    <source>
        <dbReference type="SAM" id="MobiDB-lite"/>
    </source>
</evidence>
<reference evidence="2 3" key="1">
    <citation type="journal article" date="2023" name="Plants (Basel)">
        <title>Bridging the Gap: Combining Genomics and Transcriptomics Approaches to Understand Stylosanthes scabra, an Orphan Legume from the Brazilian Caatinga.</title>
        <authorList>
            <person name="Ferreira-Neto J.R.C."/>
            <person name="da Silva M.D."/>
            <person name="Binneck E."/>
            <person name="de Melo N.F."/>
            <person name="da Silva R.H."/>
            <person name="de Melo A.L.T.M."/>
            <person name="Pandolfi V."/>
            <person name="Bustamante F.O."/>
            <person name="Brasileiro-Vidal A.C."/>
            <person name="Benko-Iseppon A.M."/>
        </authorList>
    </citation>
    <scope>NUCLEOTIDE SEQUENCE [LARGE SCALE GENOMIC DNA]</scope>
    <source>
        <tissue evidence="2">Leaves</tissue>
    </source>
</reference>
<proteinExistence type="predicted"/>
<dbReference type="Proteomes" id="UP001341840">
    <property type="component" value="Unassembled WGS sequence"/>
</dbReference>
<feature type="region of interest" description="Disordered" evidence="1">
    <location>
        <begin position="1"/>
        <end position="26"/>
    </location>
</feature>
<comment type="caution">
    <text evidence="2">The sequence shown here is derived from an EMBL/GenBank/DDBJ whole genome shotgun (WGS) entry which is preliminary data.</text>
</comment>
<protein>
    <submittedName>
        <fullName evidence="2">Uncharacterized protein</fullName>
    </submittedName>
</protein>
<keyword evidence="3" id="KW-1185">Reference proteome</keyword>
<accession>A0ABU6V7Q5</accession>